<organism evidence="3 4">
    <name type="scientific">Imshaugia aleurites</name>
    <dbReference type="NCBI Taxonomy" id="172621"/>
    <lineage>
        <taxon>Eukaryota</taxon>
        <taxon>Fungi</taxon>
        <taxon>Dikarya</taxon>
        <taxon>Ascomycota</taxon>
        <taxon>Pezizomycotina</taxon>
        <taxon>Lecanoromycetes</taxon>
        <taxon>OSLEUM clade</taxon>
        <taxon>Lecanoromycetidae</taxon>
        <taxon>Lecanorales</taxon>
        <taxon>Lecanorineae</taxon>
        <taxon>Parmeliaceae</taxon>
        <taxon>Imshaugia</taxon>
    </lineage>
</organism>
<evidence type="ECO:0000313" key="4">
    <source>
        <dbReference type="Proteomes" id="UP000664534"/>
    </source>
</evidence>
<evidence type="ECO:0000313" key="3">
    <source>
        <dbReference type="EMBL" id="CAF9922312.1"/>
    </source>
</evidence>
<feature type="region of interest" description="Disordered" evidence="1">
    <location>
        <begin position="197"/>
        <end position="228"/>
    </location>
</feature>
<feature type="compositionally biased region" description="Low complexity" evidence="1">
    <location>
        <begin position="197"/>
        <end position="208"/>
    </location>
</feature>
<keyword evidence="4" id="KW-1185">Reference proteome</keyword>
<sequence>MAAGGVNKSVPPSHHAQVLTGKLQFYKHPTRSHHNKCLLDRSSPPYSSIQKLTILLQTLIIRPKRAQKNFPSILYTDYPSSYTFCGTLPTTTAGVATCLNYPCGQGDPFQTDSPVFAYPSHPPIPDTVQNISASYLALDPRGSTWDAVWSFDSDYDSLIKPLMPDMGAWSCSPFGLWAAPASVLNTALYLTATSTSTEAGDAAGATTAPKARPPKEVPAPAAGKKPATIEPQEAEASQILANPFGLKNPAVVSEKPNQAASDNKAGSNAPASNPTPEKADSNAGTSPNQAANEETPKNAALVPIPAYNQAATAVPAAAPNAVANVVITSTNAQGSVVVTTSQAPGLTVTSTNAQGSQVVTTMPIVSPQAFDHTPKPAPVVINGHTLTTDSQSHYLIAGSTLELNTPLILGSGASTTPVILQSSGIHPVLVIGSSTTTLTLPSSSPTPTTTTPPALTIGSQTITSNAQGQYVVGTQTLTPGGEIVVGGTTAPGVTVALGGTTVSLATSATLAVVGSSTEGLAPFIIGGLGAGPNGTGGVVRFLGGAEGGGRRGLGLWWMAALVGGVVGIVGWWL</sequence>
<dbReference type="Proteomes" id="UP000664534">
    <property type="component" value="Unassembled WGS sequence"/>
</dbReference>
<comment type="caution">
    <text evidence="3">The sequence shown here is derived from an EMBL/GenBank/DDBJ whole genome shotgun (WGS) entry which is preliminary data.</text>
</comment>
<feature type="compositionally biased region" description="Polar residues" evidence="1">
    <location>
        <begin position="282"/>
        <end position="292"/>
    </location>
</feature>
<gene>
    <name evidence="3" type="ORF">IMSHALPRED_005655</name>
</gene>
<name>A0A8H3IBU3_9LECA</name>
<protein>
    <submittedName>
        <fullName evidence="3">Uncharacterized protein</fullName>
    </submittedName>
</protein>
<evidence type="ECO:0000256" key="1">
    <source>
        <dbReference type="SAM" id="MobiDB-lite"/>
    </source>
</evidence>
<keyword evidence="2" id="KW-0472">Membrane</keyword>
<evidence type="ECO:0000256" key="2">
    <source>
        <dbReference type="SAM" id="Phobius"/>
    </source>
</evidence>
<accession>A0A8H3IBU3</accession>
<proteinExistence type="predicted"/>
<dbReference type="AlphaFoldDB" id="A0A8H3IBU3"/>
<dbReference type="OrthoDB" id="5409877at2759"/>
<feature type="compositionally biased region" description="Polar residues" evidence="1">
    <location>
        <begin position="255"/>
        <end position="275"/>
    </location>
</feature>
<keyword evidence="2" id="KW-1133">Transmembrane helix</keyword>
<dbReference type="EMBL" id="CAJPDT010000030">
    <property type="protein sequence ID" value="CAF9922312.1"/>
    <property type="molecule type" value="Genomic_DNA"/>
</dbReference>
<keyword evidence="2" id="KW-0812">Transmembrane</keyword>
<feature type="transmembrane region" description="Helical" evidence="2">
    <location>
        <begin position="554"/>
        <end position="572"/>
    </location>
</feature>
<reference evidence="3" key="1">
    <citation type="submission" date="2021-03" db="EMBL/GenBank/DDBJ databases">
        <authorList>
            <person name="Tagirdzhanova G."/>
        </authorList>
    </citation>
    <scope>NUCLEOTIDE SEQUENCE</scope>
</reference>
<feature type="region of interest" description="Disordered" evidence="1">
    <location>
        <begin position="248"/>
        <end position="295"/>
    </location>
</feature>